<evidence type="ECO:0000313" key="3">
    <source>
        <dbReference type="EMBL" id="VDP85500.1"/>
    </source>
</evidence>
<feature type="region of interest" description="Disordered" evidence="1">
    <location>
        <begin position="239"/>
        <end position="259"/>
    </location>
</feature>
<evidence type="ECO:0000256" key="2">
    <source>
        <dbReference type="SAM" id="Phobius"/>
    </source>
</evidence>
<keyword evidence="4" id="KW-1185">Reference proteome</keyword>
<proteinExistence type="predicted"/>
<feature type="transmembrane region" description="Helical" evidence="2">
    <location>
        <begin position="138"/>
        <end position="157"/>
    </location>
</feature>
<feature type="transmembrane region" description="Helical" evidence="2">
    <location>
        <begin position="203"/>
        <end position="229"/>
    </location>
</feature>
<feature type="compositionally biased region" description="Low complexity" evidence="1">
    <location>
        <begin position="242"/>
        <end position="253"/>
    </location>
</feature>
<evidence type="ECO:0000313" key="5">
    <source>
        <dbReference type="WBParaSite" id="ECPE_0000953601-mRNA-1"/>
    </source>
</evidence>
<dbReference type="AlphaFoldDB" id="A0A183ARC2"/>
<keyword evidence="2" id="KW-1133">Transmembrane helix</keyword>
<keyword evidence="2" id="KW-0812">Transmembrane</keyword>
<feature type="transmembrane region" description="Helical" evidence="2">
    <location>
        <begin position="69"/>
        <end position="94"/>
    </location>
</feature>
<reference evidence="3 4" key="2">
    <citation type="submission" date="2018-11" db="EMBL/GenBank/DDBJ databases">
        <authorList>
            <consortium name="Pathogen Informatics"/>
        </authorList>
    </citation>
    <scope>NUCLEOTIDE SEQUENCE [LARGE SCALE GENOMIC DNA]</scope>
    <source>
        <strain evidence="3 4">Egypt</strain>
    </source>
</reference>
<evidence type="ECO:0000313" key="4">
    <source>
        <dbReference type="Proteomes" id="UP000272942"/>
    </source>
</evidence>
<organism evidence="5">
    <name type="scientific">Echinostoma caproni</name>
    <dbReference type="NCBI Taxonomy" id="27848"/>
    <lineage>
        <taxon>Eukaryota</taxon>
        <taxon>Metazoa</taxon>
        <taxon>Spiralia</taxon>
        <taxon>Lophotrochozoa</taxon>
        <taxon>Platyhelminthes</taxon>
        <taxon>Trematoda</taxon>
        <taxon>Digenea</taxon>
        <taxon>Plagiorchiida</taxon>
        <taxon>Echinostomata</taxon>
        <taxon>Echinostomatoidea</taxon>
        <taxon>Echinostomatidae</taxon>
        <taxon>Echinostoma</taxon>
    </lineage>
</organism>
<gene>
    <name evidence="3" type="ORF">ECPE_LOCUS9507</name>
</gene>
<dbReference type="Proteomes" id="UP000272942">
    <property type="component" value="Unassembled WGS sequence"/>
</dbReference>
<dbReference type="OrthoDB" id="6278474at2759"/>
<dbReference type="EMBL" id="UZAN01047529">
    <property type="protein sequence ID" value="VDP85500.1"/>
    <property type="molecule type" value="Genomic_DNA"/>
</dbReference>
<evidence type="ECO:0000256" key="1">
    <source>
        <dbReference type="SAM" id="MobiDB-lite"/>
    </source>
</evidence>
<accession>A0A183ARC2</accession>
<dbReference type="WBParaSite" id="ECPE_0000953601-mRNA-1">
    <property type="protein sequence ID" value="ECPE_0000953601-mRNA-1"/>
    <property type="gene ID" value="ECPE_0000953601"/>
</dbReference>
<reference evidence="5" key="1">
    <citation type="submission" date="2016-06" db="UniProtKB">
        <authorList>
            <consortium name="WormBaseParasite"/>
        </authorList>
    </citation>
    <scope>IDENTIFICATION</scope>
</reference>
<protein>
    <submittedName>
        <fullName evidence="5">7TM_GPCR_Srx domain-containing protein</fullName>
    </submittedName>
</protein>
<keyword evidence="2" id="KW-0472">Membrane</keyword>
<name>A0A183ARC2_9TREM</name>
<feature type="transmembrane region" description="Helical" evidence="2">
    <location>
        <begin position="106"/>
        <end position="126"/>
    </location>
</feature>
<sequence>MECPTVASVVEKAQYEDSTIDESMITLPLRLSITLPGVSAQDSQVSESRRSVSLKRAPFYFDRCQGKKFLILLVSCCASVIHAMAQLTISIQWISEGDLNPLLSHHIIIALFTLVLTGQVMFRFVSASKKMQFATIQLITTLIMTCLLTLFTLIGTIEQLIPDTYAGPLAQPQQKITFRKDASSKTPWITIAEAPLGAFSRDLGIFLCVCGLLSLVCPIQNVITLGFVLRSKEMKRPSYRASTTRTDSSTDSDNVIMTG</sequence>